<dbReference type="Gene3D" id="3.40.50.300">
    <property type="entry name" value="P-loop containing nucleotide triphosphate hydrolases"/>
    <property type="match status" value="1"/>
</dbReference>
<sequence>MNTMQSMDERFYGAGLPYLPDSNYSGKLIVIEGADCSGRSTQTVLLKNWLEFNGHAVMDTGIKRSDLVSTVIDQAKKGNVLGKTTLSLLYATDFADQLENKIIPALRAGFIVLADRYIFTLMVRDLVRGADPDWLHELFGFGLVPDLTVYLQMPPEVLLHRHFQKRGYLEYWESGMDLSLSADMFESFHRYQTMCQQQFDELAQEFDFVTLNGARDIEEVQKDIRWRVSRLLGESK</sequence>
<gene>
    <name evidence="9" type="primary">tmk_2</name>
    <name evidence="7" type="synonym">tmk</name>
    <name evidence="9" type="ORF">MM817_01107</name>
</gene>
<keyword evidence="6 7" id="KW-0067">ATP-binding</keyword>
<keyword evidence="5 7" id="KW-0418">Kinase</keyword>
<reference evidence="9" key="1">
    <citation type="submission" date="2022-03" db="EMBL/GenBank/DDBJ databases">
        <title>Draft Genome Sequence of Firmicute Strain S0AB, a Heterotrophic Iron/Sulfur-Oxidizing Extreme Acidophile.</title>
        <authorList>
            <person name="Vergara E."/>
            <person name="Pakostova E."/>
            <person name="Johnson D.B."/>
            <person name="Holmes D.S."/>
        </authorList>
    </citation>
    <scope>NUCLEOTIDE SEQUENCE</scope>
    <source>
        <strain evidence="9">S0AB</strain>
    </source>
</reference>
<dbReference type="GO" id="GO:0006227">
    <property type="term" value="P:dUDP biosynthetic process"/>
    <property type="evidence" value="ECO:0007669"/>
    <property type="project" value="TreeGrafter"/>
</dbReference>
<dbReference type="HAMAP" id="MF_00165">
    <property type="entry name" value="Thymidylate_kinase"/>
    <property type="match status" value="1"/>
</dbReference>
<dbReference type="EMBL" id="JALBUF010000002">
    <property type="protein sequence ID" value="MCI0182838.1"/>
    <property type="molecule type" value="Genomic_DNA"/>
</dbReference>
<dbReference type="PANTHER" id="PTHR10344:SF1">
    <property type="entry name" value="THYMIDYLATE KINASE"/>
    <property type="match status" value="1"/>
</dbReference>
<dbReference type="InterPro" id="IPR039430">
    <property type="entry name" value="Thymidylate_kin-like_dom"/>
</dbReference>
<dbReference type="SUPFAM" id="SSF52540">
    <property type="entry name" value="P-loop containing nucleoside triphosphate hydrolases"/>
    <property type="match status" value="1"/>
</dbReference>
<keyword evidence="2 7" id="KW-0808">Transferase</keyword>
<dbReference type="AlphaFoldDB" id="A0A9X1V7S5"/>
<dbReference type="RefSeq" id="WP_241712441.1">
    <property type="nucleotide sequence ID" value="NZ_JALBUF010000002.1"/>
</dbReference>
<dbReference type="Pfam" id="PF02223">
    <property type="entry name" value="Thymidylate_kin"/>
    <property type="match status" value="1"/>
</dbReference>
<dbReference type="GO" id="GO:0006235">
    <property type="term" value="P:dTTP biosynthetic process"/>
    <property type="evidence" value="ECO:0007669"/>
    <property type="project" value="UniProtKB-UniRule"/>
</dbReference>
<evidence type="ECO:0000313" key="9">
    <source>
        <dbReference type="EMBL" id="MCI0182838.1"/>
    </source>
</evidence>
<comment type="function">
    <text evidence="7">Phosphorylation of dTMP to form dTDP in both de novo and salvage pathways of dTTP synthesis.</text>
</comment>
<comment type="similarity">
    <text evidence="1 7">Belongs to the thymidylate kinase family.</text>
</comment>
<evidence type="ECO:0000256" key="1">
    <source>
        <dbReference type="ARBA" id="ARBA00009776"/>
    </source>
</evidence>
<proteinExistence type="inferred from homology"/>
<comment type="catalytic activity">
    <reaction evidence="7">
        <text>dTMP + ATP = dTDP + ADP</text>
        <dbReference type="Rhea" id="RHEA:13517"/>
        <dbReference type="ChEBI" id="CHEBI:30616"/>
        <dbReference type="ChEBI" id="CHEBI:58369"/>
        <dbReference type="ChEBI" id="CHEBI:63528"/>
        <dbReference type="ChEBI" id="CHEBI:456216"/>
        <dbReference type="EC" id="2.7.4.9"/>
    </reaction>
</comment>
<dbReference type="GO" id="GO:0004798">
    <property type="term" value="F:dTMP kinase activity"/>
    <property type="evidence" value="ECO:0007669"/>
    <property type="project" value="UniProtKB-UniRule"/>
</dbReference>
<keyword evidence="3 7" id="KW-0545">Nucleotide biosynthesis</keyword>
<dbReference type="InterPro" id="IPR027417">
    <property type="entry name" value="P-loop_NTPase"/>
</dbReference>
<comment type="caution">
    <text evidence="9">The sequence shown here is derived from an EMBL/GenBank/DDBJ whole genome shotgun (WGS) entry which is preliminary data.</text>
</comment>
<evidence type="ECO:0000313" key="10">
    <source>
        <dbReference type="Proteomes" id="UP001139263"/>
    </source>
</evidence>
<dbReference type="EC" id="2.7.4.9" evidence="7"/>
<evidence type="ECO:0000259" key="8">
    <source>
        <dbReference type="Pfam" id="PF02223"/>
    </source>
</evidence>
<dbReference type="GO" id="GO:0005737">
    <property type="term" value="C:cytoplasm"/>
    <property type="evidence" value="ECO:0007669"/>
    <property type="project" value="TreeGrafter"/>
</dbReference>
<dbReference type="GO" id="GO:0005524">
    <property type="term" value="F:ATP binding"/>
    <property type="evidence" value="ECO:0007669"/>
    <property type="project" value="UniProtKB-UniRule"/>
</dbReference>
<comment type="caution">
    <text evidence="7">Lacks conserved residue(s) required for the propagation of feature annotation.</text>
</comment>
<evidence type="ECO:0000256" key="5">
    <source>
        <dbReference type="ARBA" id="ARBA00022777"/>
    </source>
</evidence>
<accession>A0A9X1V7S5</accession>
<name>A0A9X1V7S5_9BACL</name>
<keyword evidence="10" id="KW-1185">Reference proteome</keyword>
<evidence type="ECO:0000256" key="2">
    <source>
        <dbReference type="ARBA" id="ARBA00022679"/>
    </source>
</evidence>
<dbReference type="PANTHER" id="PTHR10344">
    <property type="entry name" value="THYMIDYLATE KINASE"/>
    <property type="match status" value="1"/>
</dbReference>
<evidence type="ECO:0000256" key="3">
    <source>
        <dbReference type="ARBA" id="ARBA00022727"/>
    </source>
</evidence>
<evidence type="ECO:0000256" key="6">
    <source>
        <dbReference type="ARBA" id="ARBA00022840"/>
    </source>
</evidence>
<evidence type="ECO:0000256" key="7">
    <source>
        <dbReference type="HAMAP-Rule" id="MF_00165"/>
    </source>
</evidence>
<dbReference type="GO" id="GO:0006233">
    <property type="term" value="P:dTDP biosynthetic process"/>
    <property type="evidence" value="ECO:0007669"/>
    <property type="project" value="InterPro"/>
</dbReference>
<keyword evidence="4 7" id="KW-0547">Nucleotide-binding</keyword>
<dbReference type="CDD" id="cd01672">
    <property type="entry name" value="TMPK"/>
    <property type="match status" value="1"/>
</dbReference>
<dbReference type="InterPro" id="IPR018094">
    <property type="entry name" value="Thymidylate_kinase"/>
</dbReference>
<dbReference type="Proteomes" id="UP001139263">
    <property type="component" value="Unassembled WGS sequence"/>
</dbReference>
<evidence type="ECO:0000256" key="4">
    <source>
        <dbReference type="ARBA" id="ARBA00022741"/>
    </source>
</evidence>
<organism evidence="9 10">
    <name type="scientific">Sulfoacidibacillus ferrooxidans</name>
    <dbReference type="NCBI Taxonomy" id="2005001"/>
    <lineage>
        <taxon>Bacteria</taxon>
        <taxon>Bacillati</taxon>
        <taxon>Bacillota</taxon>
        <taxon>Bacilli</taxon>
        <taxon>Bacillales</taxon>
        <taxon>Alicyclobacillaceae</taxon>
        <taxon>Sulfoacidibacillus</taxon>
    </lineage>
</organism>
<feature type="domain" description="Thymidylate kinase-like" evidence="8">
    <location>
        <begin position="31"/>
        <end position="224"/>
    </location>
</feature>
<protein>
    <recommendedName>
        <fullName evidence="7">Thymidylate kinase</fullName>
        <ecNumber evidence="7">2.7.4.9</ecNumber>
    </recommendedName>
    <alternativeName>
        <fullName evidence="7">dTMP kinase</fullName>
    </alternativeName>
</protein>